<feature type="signal peptide" evidence="1">
    <location>
        <begin position="1"/>
        <end position="20"/>
    </location>
</feature>
<keyword evidence="3" id="KW-1185">Reference proteome</keyword>
<reference evidence="3" key="1">
    <citation type="submission" date="2016-10" db="EMBL/GenBank/DDBJ databases">
        <authorList>
            <person name="Varghese N."/>
            <person name="Submissions S."/>
        </authorList>
    </citation>
    <scope>NUCLEOTIDE SEQUENCE [LARGE SCALE GENOMIC DNA]</scope>
    <source>
        <strain evidence="3">DSM 18733</strain>
    </source>
</reference>
<proteinExistence type="predicted"/>
<accession>A0A1H7PER1</accession>
<feature type="chain" id="PRO_5011485757" description="Membrane or secreted protein" evidence="1">
    <location>
        <begin position="21"/>
        <end position="238"/>
    </location>
</feature>
<evidence type="ECO:0000256" key="1">
    <source>
        <dbReference type="SAM" id="SignalP"/>
    </source>
</evidence>
<dbReference type="STRING" id="407022.SAMN05661044_02219"/>
<dbReference type="Gene3D" id="2.40.128.490">
    <property type="entry name" value="Uncharacterised protein PF14869, DUF4488"/>
    <property type="match status" value="1"/>
</dbReference>
<dbReference type="RefSeq" id="WP_093323941.1">
    <property type="nucleotide sequence ID" value="NZ_FOAF01000002.1"/>
</dbReference>
<gene>
    <name evidence="2" type="ORF">SAMN05661044_02219</name>
</gene>
<keyword evidence="1" id="KW-0732">Signal</keyword>
<dbReference type="Proteomes" id="UP000199421">
    <property type="component" value="Unassembled WGS sequence"/>
</dbReference>
<dbReference type="EMBL" id="FOAF01000002">
    <property type="protein sequence ID" value="SEL34261.1"/>
    <property type="molecule type" value="Genomic_DNA"/>
</dbReference>
<sequence length="238" mass="27255">MKTITLFLCLIAFFHQSSLAQTKQEIEGAWLFEEGDIQHTLVLVDSYLSYSTFDIKNKKFINTWGGPYKIQADKLIISVEFNANDSSDVQSEHIFNIKISGNKLFAKIGSKEQTWKKTDDNNNPLSGVWRITSRKVEGKMNEMPLRDRRTLKILTGNRFQWIAINIKTGEFSGTGGGTYTFVDDTYTEHIKFFSRDNQRVGASLAFKGKLVNGQWQHSGLSSKGEPIYEIWSKMYLKK</sequence>
<organism evidence="2 3">
    <name type="scientific">Olivibacter domesticus</name>
    <name type="common">Pseudosphingobacterium domesticum</name>
    <dbReference type="NCBI Taxonomy" id="407022"/>
    <lineage>
        <taxon>Bacteria</taxon>
        <taxon>Pseudomonadati</taxon>
        <taxon>Bacteroidota</taxon>
        <taxon>Sphingobacteriia</taxon>
        <taxon>Sphingobacteriales</taxon>
        <taxon>Sphingobacteriaceae</taxon>
        <taxon>Olivibacter</taxon>
    </lineage>
</organism>
<evidence type="ECO:0008006" key="4">
    <source>
        <dbReference type="Google" id="ProtNLM"/>
    </source>
</evidence>
<name>A0A1H7PER1_OLID1</name>
<dbReference type="OrthoDB" id="706756at2"/>
<protein>
    <recommendedName>
        <fullName evidence="4">Membrane or secreted protein</fullName>
    </recommendedName>
</protein>
<evidence type="ECO:0000313" key="3">
    <source>
        <dbReference type="Proteomes" id="UP000199421"/>
    </source>
</evidence>
<evidence type="ECO:0000313" key="2">
    <source>
        <dbReference type="EMBL" id="SEL34261.1"/>
    </source>
</evidence>
<dbReference type="AlphaFoldDB" id="A0A1H7PER1"/>